<gene>
    <name evidence="2" type="ORF">A3Q56_06444</name>
</gene>
<reference evidence="2 3" key="1">
    <citation type="submission" date="2016-04" db="EMBL/GenBank/DDBJ databases">
        <title>The genome of Intoshia linei affirms orthonectids as highly simplified spiralians.</title>
        <authorList>
            <person name="Mikhailov K.V."/>
            <person name="Slusarev G.S."/>
            <person name="Nikitin M.A."/>
            <person name="Logacheva M.D."/>
            <person name="Penin A."/>
            <person name="Aleoshin V."/>
            <person name="Panchin Y.V."/>
        </authorList>
    </citation>
    <scope>NUCLEOTIDE SEQUENCE [LARGE SCALE GENOMIC DNA]</scope>
    <source>
        <strain evidence="2">Intl2013</strain>
        <tissue evidence="2">Whole animal</tissue>
    </source>
</reference>
<evidence type="ECO:0000256" key="1">
    <source>
        <dbReference type="SAM" id="MobiDB-lite"/>
    </source>
</evidence>
<keyword evidence="3" id="KW-1185">Reference proteome</keyword>
<accession>A0A177AV35</accession>
<protein>
    <submittedName>
        <fullName evidence="2">Uncharacterized protein</fullName>
    </submittedName>
</protein>
<proteinExistence type="predicted"/>
<comment type="caution">
    <text evidence="2">The sequence shown here is derived from an EMBL/GenBank/DDBJ whole genome shotgun (WGS) entry which is preliminary data.</text>
</comment>
<sequence length="52" mass="5847">MRKTTSGKSSKKATTSGHTKQNGNIEQEKQIAHLCRVARKCVIRAFPLVMYI</sequence>
<feature type="compositionally biased region" description="Basic residues" evidence="1">
    <location>
        <begin position="1"/>
        <end position="11"/>
    </location>
</feature>
<organism evidence="2 3">
    <name type="scientific">Intoshia linei</name>
    <dbReference type="NCBI Taxonomy" id="1819745"/>
    <lineage>
        <taxon>Eukaryota</taxon>
        <taxon>Metazoa</taxon>
        <taxon>Spiralia</taxon>
        <taxon>Lophotrochozoa</taxon>
        <taxon>Mesozoa</taxon>
        <taxon>Orthonectida</taxon>
        <taxon>Rhopaluridae</taxon>
        <taxon>Intoshia</taxon>
    </lineage>
</organism>
<evidence type="ECO:0000313" key="2">
    <source>
        <dbReference type="EMBL" id="OAF65855.1"/>
    </source>
</evidence>
<evidence type="ECO:0000313" key="3">
    <source>
        <dbReference type="Proteomes" id="UP000078046"/>
    </source>
</evidence>
<dbReference type="AlphaFoldDB" id="A0A177AV35"/>
<dbReference type="Proteomes" id="UP000078046">
    <property type="component" value="Unassembled WGS sequence"/>
</dbReference>
<dbReference type="EMBL" id="LWCA01001122">
    <property type="protein sequence ID" value="OAF65855.1"/>
    <property type="molecule type" value="Genomic_DNA"/>
</dbReference>
<feature type="region of interest" description="Disordered" evidence="1">
    <location>
        <begin position="1"/>
        <end position="26"/>
    </location>
</feature>
<name>A0A177AV35_9BILA</name>